<sequence length="303" mass="33643">MSNTSQTPSPNSQSVSISSRFNLDSWDMHDADVLFLTPDQVFFYAHRSILLSYSTNYFGGLLAEDSACDNEEVDVTQPMSDVDSFLSIEPKLVVVDIYSEVFNVVLLALYQFSIQEFMPSSQTLREVIYALASLGIDPSMIAHTRSELYGLLLKSAAADPLPMYASAAQCSFEPLAVSVSALTLRTPLHEITEELAQQMGPVYLKRIFFLHLGREAALRRIVLPQPSLHPPESNLKCDTQSQKSIQRAWTLASAYVIAQNDLGGVNEVISLLNTQIGCSDCNRSLQERISRLVHDWSAIKCTI</sequence>
<accession>A0A8H7IDM2</accession>
<dbReference type="EMBL" id="JACYCF010000010">
    <property type="protein sequence ID" value="KAF8754736.1"/>
    <property type="molecule type" value="Genomic_DNA"/>
</dbReference>
<proteinExistence type="predicted"/>
<dbReference type="Proteomes" id="UP000650582">
    <property type="component" value="Unassembled WGS sequence"/>
</dbReference>
<feature type="domain" description="BTB" evidence="1">
    <location>
        <begin position="31"/>
        <end position="110"/>
    </location>
</feature>
<dbReference type="PROSITE" id="PS50097">
    <property type="entry name" value="BTB"/>
    <property type="match status" value="1"/>
</dbReference>
<dbReference type="InterPro" id="IPR000210">
    <property type="entry name" value="BTB/POZ_dom"/>
</dbReference>
<evidence type="ECO:0000313" key="4">
    <source>
        <dbReference type="EMBL" id="KAF8754736.1"/>
    </source>
</evidence>
<evidence type="ECO:0000313" key="3">
    <source>
        <dbReference type="EMBL" id="KAF8686253.1"/>
    </source>
</evidence>
<organism evidence="4 5">
    <name type="scientific">Rhizoctonia solani</name>
    <dbReference type="NCBI Taxonomy" id="456999"/>
    <lineage>
        <taxon>Eukaryota</taxon>
        <taxon>Fungi</taxon>
        <taxon>Dikarya</taxon>
        <taxon>Basidiomycota</taxon>
        <taxon>Agaricomycotina</taxon>
        <taxon>Agaricomycetes</taxon>
        <taxon>Cantharellales</taxon>
        <taxon>Ceratobasidiaceae</taxon>
        <taxon>Rhizoctonia</taxon>
    </lineage>
</organism>
<protein>
    <recommendedName>
        <fullName evidence="1">BTB domain-containing protein</fullName>
    </recommendedName>
</protein>
<evidence type="ECO:0000313" key="2">
    <source>
        <dbReference type="EMBL" id="CAE6479656.1"/>
    </source>
</evidence>
<dbReference type="AlphaFoldDB" id="A0A8H7IDM2"/>
<name>A0A8H7IDM2_9AGAM</name>
<reference evidence="2" key="2">
    <citation type="submission" date="2021-01" db="EMBL/GenBank/DDBJ databases">
        <authorList>
            <person name="Kaushik A."/>
        </authorList>
    </citation>
    <scope>NUCLEOTIDE SEQUENCE</scope>
    <source>
        <strain evidence="2">AG1-1A</strain>
    </source>
</reference>
<evidence type="ECO:0000259" key="1">
    <source>
        <dbReference type="PROSITE" id="PS50097"/>
    </source>
</evidence>
<dbReference type="Proteomes" id="UP000663840">
    <property type="component" value="Unassembled WGS sequence"/>
</dbReference>
<comment type="caution">
    <text evidence="4">The sequence shown here is derived from an EMBL/GenBank/DDBJ whole genome shotgun (WGS) entry which is preliminary data.</text>
</comment>
<gene>
    <name evidence="2" type="ORF">RDB_LOCUS130754</name>
    <name evidence="4" type="ORF">RHS01_06031</name>
    <name evidence="3" type="ORF">RHS04_00257</name>
</gene>
<reference evidence="4" key="1">
    <citation type="submission" date="2020-09" db="EMBL/GenBank/DDBJ databases">
        <title>Comparative genome analyses of four rice-infecting Rhizoctonia solani isolates reveal extensive enrichment of homogalacturonan modification genes.</title>
        <authorList>
            <person name="Lee D.-Y."/>
            <person name="Jeon J."/>
            <person name="Kim K.-T."/>
            <person name="Cheong K."/>
            <person name="Song H."/>
            <person name="Choi G."/>
            <person name="Ko J."/>
            <person name="Opiyo S.O."/>
            <person name="Zuo S."/>
            <person name="Madhav S."/>
            <person name="Lee Y.-H."/>
            <person name="Wang G.-L."/>
        </authorList>
    </citation>
    <scope>NUCLEOTIDE SEQUENCE</scope>
    <source>
        <strain evidence="4">AG1-IA B2</strain>
        <strain evidence="3">AG1-IA YN-7</strain>
    </source>
</reference>
<evidence type="ECO:0000313" key="5">
    <source>
        <dbReference type="Proteomes" id="UP000614334"/>
    </source>
</evidence>
<dbReference type="EMBL" id="JACYCC010000010">
    <property type="protein sequence ID" value="KAF8686253.1"/>
    <property type="molecule type" value="Genomic_DNA"/>
</dbReference>
<dbReference type="EMBL" id="CAJMWR010004028">
    <property type="protein sequence ID" value="CAE6479656.1"/>
    <property type="molecule type" value="Genomic_DNA"/>
</dbReference>
<dbReference type="Proteomes" id="UP000614334">
    <property type="component" value="Unassembled WGS sequence"/>
</dbReference>